<evidence type="ECO:0000256" key="1">
    <source>
        <dbReference type="ARBA" id="ARBA00023224"/>
    </source>
</evidence>
<name>T0AZJ4_9RHOO</name>
<evidence type="ECO:0000256" key="2">
    <source>
        <dbReference type="PROSITE-ProRule" id="PRU00284"/>
    </source>
</evidence>
<feature type="domain" description="Methyl-accepting transducer" evidence="4">
    <location>
        <begin position="198"/>
        <end position="374"/>
    </location>
</feature>
<dbReference type="SMART" id="SM00283">
    <property type="entry name" value="MA"/>
    <property type="match status" value="1"/>
</dbReference>
<keyword evidence="3" id="KW-0812">Transmembrane</keyword>
<dbReference type="PANTHER" id="PTHR32089:SF112">
    <property type="entry name" value="LYSOZYME-LIKE PROTEIN-RELATED"/>
    <property type="match status" value="1"/>
</dbReference>
<keyword evidence="3" id="KW-0472">Membrane</keyword>
<keyword evidence="6" id="KW-1185">Reference proteome</keyword>
<evidence type="ECO:0000313" key="6">
    <source>
        <dbReference type="Proteomes" id="UP000015455"/>
    </source>
</evidence>
<dbReference type="PANTHER" id="PTHR32089">
    <property type="entry name" value="METHYL-ACCEPTING CHEMOTAXIS PROTEIN MCPB"/>
    <property type="match status" value="1"/>
</dbReference>
<organism evidence="5 6">
    <name type="scientific">Thauera terpenica 58Eu</name>
    <dbReference type="NCBI Taxonomy" id="1348657"/>
    <lineage>
        <taxon>Bacteria</taxon>
        <taxon>Pseudomonadati</taxon>
        <taxon>Pseudomonadota</taxon>
        <taxon>Betaproteobacteria</taxon>
        <taxon>Rhodocyclales</taxon>
        <taxon>Zoogloeaceae</taxon>
        <taxon>Thauera</taxon>
    </lineage>
</organism>
<dbReference type="PATRIC" id="fig|1348657.5.peg.1400"/>
<keyword evidence="3" id="KW-1133">Transmembrane helix</keyword>
<dbReference type="Gene3D" id="1.10.287.950">
    <property type="entry name" value="Methyl-accepting chemotaxis protein"/>
    <property type="match status" value="1"/>
</dbReference>
<gene>
    <name evidence="5" type="ORF">M622_02110</name>
</gene>
<feature type="transmembrane region" description="Helical" evidence="3">
    <location>
        <begin position="20"/>
        <end position="37"/>
    </location>
</feature>
<dbReference type="Pfam" id="PF00015">
    <property type="entry name" value="MCPsignal"/>
    <property type="match status" value="1"/>
</dbReference>
<dbReference type="PROSITE" id="PS50111">
    <property type="entry name" value="CHEMOTAXIS_TRANSDUC_2"/>
    <property type="match status" value="1"/>
</dbReference>
<evidence type="ECO:0000313" key="5">
    <source>
        <dbReference type="EMBL" id="EPZ15988.1"/>
    </source>
</evidence>
<comment type="caution">
    <text evidence="5">The sequence shown here is derived from an EMBL/GenBank/DDBJ whole genome shotgun (WGS) entry which is preliminary data.</text>
</comment>
<dbReference type="SUPFAM" id="SSF58104">
    <property type="entry name" value="Methyl-accepting chemotaxis protein (MCP) signaling domain"/>
    <property type="match status" value="1"/>
</dbReference>
<protein>
    <recommendedName>
        <fullName evidence="4">Methyl-accepting transducer domain-containing protein</fullName>
    </recommendedName>
</protein>
<dbReference type="Pfam" id="PF13682">
    <property type="entry name" value="CZB"/>
    <property type="match status" value="1"/>
</dbReference>
<dbReference type="AlphaFoldDB" id="T0AZJ4"/>
<sequence>MSTRNSRSQHSGTPFLDRQFFIFCLVFVTLTFSLALWDFVDHGLSAVAVCIPLLALAFSIYAWRRFQRPLQTLQRMEEIIFACRNGDLHRRVTDTRGLGEVGKVAWELNELLDVVETYFKEISTCFERVSHGIYHRHALVKGLPGQFAKSLVDVNEAILTMEENARYVVRNRLSSQMHALNTGNLLGNLQGNQNDLLKIAHEMDSVLQIAQDNRDGASRSSEEVVRIGDSLEHINHRMQDMAGAASDLGEASGSIDRAVLIISEITDQTNLLALNAAIEAARAGEVGRGFAVVADEVRKLAERTKAATAEISQLIESFRVRVGTMVEQTAGVGEKSAQVSSEVSAFRDQFASVARSSEDTIVQLNRAKDLSFASLVKMDHILYMQNAYVAIERKGEGAEASLVAVPHRDCRLGNWYYGGPGKAQFGATRAYAALEQPHQRVHDSIRQALEIINESETDADAMREVLVSALSAAESASREVLTLVNTMVSEKHGI</sequence>
<dbReference type="RefSeq" id="WP_021248829.1">
    <property type="nucleotide sequence ID" value="NZ_ATJV01000048.1"/>
</dbReference>
<accession>T0AZJ4</accession>
<dbReference type="STRING" id="1348657.M622_02110"/>
<dbReference type="GO" id="GO:0016020">
    <property type="term" value="C:membrane"/>
    <property type="evidence" value="ECO:0007669"/>
    <property type="project" value="InterPro"/>
</dbReference>
<proteinExistence type="predicted"/>
<feature type="transmembrane region" description="Helical" evidence="3">
    <location>
        <begin position="43"/>
        <end position="63"/>
    </location>
</feature>
<dbReference type="eggNOG" id="COG0840">
    <property type="taxonomic scope" value="Bacteria"/>
</dbReference>
<reference evidence="5 6" key="1">
    <citation type="submission" date="2013-06" db="EMBL/GenBank/DDBJ databases">
        <title>Draft genome sequence of Thauera terpenica.</title>
        <authorList>
            <person name="Liu B."/>
            <person name="Frostegard A.H."/>
            <person name="Shapleigh J.P."/>
        </authorList>
    </citation>
    <scope>NUCLEOTIDE SEQUENCE [LARGE SCALE GENOMIC DNA]</scope>
    <source>
        <strain evidence="5 6">58Eu</strain>
    </source>
</reference>
<dbReference type="GO" id="GO:0007165">
    <property type="term" value="P:signal transduction"/>
    <property type="evidence" value="ECO:0007669"/>
    <property type="project" value="UniProtKB-KW"/>
</dbReference>
<dbReference type="EMBL" id="ATJV01000048">
    <property type="protein sequence ID" value="EPZ15988.1"/>
    <property type="molecule type" value="Genomic_DNA"/>
</dbReference>
<evidence type="ECO:0000259" key="4">
    <source>
        <dbReference type="PROSITE" id="PS50111"/>
    </source>
</evidence>
<keyword evidence="1 2" id="KW-0807">Transducer</keyword>
<dbReference type="Proteomes" id="UP000015455">
    <property type="component" value="Unassembled WGS sequence"/>
</dbReference>
<dbReference type="InterPro" id="IPR025991">
    <property type="entry name" value="Chemoreceptor_zinc-bind_dom"/>
</dbReference>
<dbReference type="InterPro" id="IPR004089">
    <property type="entry name" value="MCPsignal_dom"/>
</dbReference>
<dbReference type="Gene3D" id="1.20.120.30">
    <property type="entry name" value="Aspartate receptor, ligand-binding domain"/>
    <property type="match status" value="1"/>
</dbReference>
<evidence type="ECO:0000256" key="3">
    <source>
        <dbReference type="SAM" id="Phobius"/>
    </source>
</evidence>